<evidence type="ECO:0000313" key="2">
    <source>
        <dbReference type="EMBL" id="MFC4910608.1"/>
    </source>
</evidence>
<comment type="caution">
    <text evidence="2">The sequence shown here is derived from an EMBL/GenBank/DDBJ whole genome shotgun (WGS) entry which is preliminary data.</text>
</comment>
<organism evidence="2 3">
    <name type="scientific">Actinomadura gamaensis</name>
    <dbReference type="NCBI Taxonomy" id="1763541"/>
    <lineage>
        <taxon>Bacteria</taxon>
        <taxon>Bacillati</taxon>
        <taxon>Actinomycetota</taxon>
        <taxon>Actinomycetes</taxon>
        <taxon>Streptosporangiales</taxon>
        <taxon>Thermomonosporaceae</taxon>
        <taxon>Actinomadura</taxon>
    </lineage>
</organism>
<keyword evidence="3" id="KW-1185">Reference proteome</keyword>
<keyword evidence="1" id="KW-1133">Transmembrane helix</keyword>
<evidence type="ECO:0000256" key="1">
    <source>
        <dbReference type="SAM" id="Phobius"/>
    </source>
</evidence>
<dbReference type="RefSeq" id="WP_378259063.1">
    <property type="nucleotide sequence ID" value="NZ_JBHSIT010000007.1"/>
</dbReference>
<evidence type="ECO:0000313" key="3">
    <source>
        <dbReference type="Proteomes" id="UP001595872"/>
    </source>
</evidence>
<name>A0ABV9U2B5_9ACTN</name>
<feature type="transmembrane region" description="Helical" evidence="1">
    <location>
        <begin position="43"/>
        <end position="64"/>
    </location>
</feature>
<keyword evidence="1" id="KW-0472">Membrane</keyword>
<accession>A0ABV9U2B5</accession>
<keyword evidence="1" id="KW-0812">Transmembrane</keyword>
<sequence>MLGALAIASLVDVALAYPVWSWKFAEASRDYPASIPPPPSPTVLIWCFAVQGAIAVAGGLVALVPRIRRTARTAGLGVLLAWALVSALSAGWCTGLHPLLYEPAQDADSWGNSTTSTPAAVLRERVQATLDRAIGLVREPMRQKDPVHDWGGGVYGASAVAQPLSGSPADLQRAWASRLDRLYKRVGSTHEGRADARFKVSGDICVDVADLGDGTVRVTVRTPHVRELQRNAAHH</sequence>
<feature type="transmembrane region" description="Helical" evidence="1">
    <location>
        <begin position="76"/>
        <end position="100"/>
    </location>
</feature>
<dbReference type="Proteomes" id="UP001595872">
    <property type="component" value="Unassembled WGS sequence"/>
</dbReference>
<protein>
    <submittedName>
        <fullName evidence="2">Uncharacterized protein</fullName>
    </submittedName>
</protein>
<dbReference type="EMBL" id="JBHSIT010000007">
    <property type="protein sequence ID" value="MFC4910608.1"/>
    <property type="molecule type" value="Genomic_DNA"/>
</dbReference>
<gene>
    <name evidence="2" type="ORF">ACFPCY_25065</name>
</gene>
<reference evidence="3" key="1">
    <citation type="journal article" date="2019" name="Int. J. Syst. Evol. Microbiol.">
        <title>The Global Catalogue of Microorganisms (GCM) 10K type strain sequencing project: providing services to taxonomists for standard genome sequencing and annotation.</title>
        <authorList>
            <consortium name="The Broad Institute Genomics Platform"/>
            <consortium name="The Broad Institute Genome Sequencing Center for Infectious Disease"/>
            <person name="Wu L."/>
            <person name="Ma J."/>
        </authorList>
    </citation>
    <scope>NUCLEOTIDE SEQUENCE [LARGE SCALE GENOMIC DNA]</scope>
    <source>
        <strain evidence="3">KLKA75</strain>
    </source>
</reference>
<proteinExistence type="predicted"/>